<feature type="compositionally biased region" description="Basic and acidic residues" evidence="1">
    <location>
        <begin position="241"/>
        <end position="262"/>
    </location>
</feature>
<feature type="compositionally biased region" description="Low complexity" evidence="1">
    <location>
        <begin position="350"/>
        <end position="360"/>
    </location>
</feature>
<dbReference type="Gramene" id="TVU17546">
    <property type="protein sequence ID" value="TVU17546"/>
    <property type="gene ID" value="EJB05_33589"/>
</dbReference>
<dbReference type="GO" id="GO:0003676">
    <property type="term" value="F:nucleic acid binding"/>
    <property type="evidence" value="ECO:0007669"/>
    <property type="project" value="InterPro"/>
</dbReference>
<evidence type="ECO:0000259" key="2">
    <source>
        <dbReference type="Pfam" id="PF24530"/>
    </source>
</evidence>
<comment type="caution">
    <text evidence="3">The sequence shown here is derived from an EMBL/GenBank/DDBJ whole genome shotgun (WGS) entry which is preliminary data.</text>
</comment>
<dbReference type="GO" id="GO:0008270">
    <property type="term" value="F:zinc ion binding"/>
    <property type="evidence" value="ECO:0007669"/>
    <property type="project" value="InterPro"/>
</dbReference>
<sequence length="1040" mass="115161">MGSSSELGANWDFSHGKRFQREVLERFRSGVHHPSSSLDGSFFLLATFRRYTFRLTEDSVSLALQSCLGGSAAGFHVKFLSDRHFRFSVASKAVGFHVYNLRRFIGSTFDVYFHLWNDGVAHWERDKRIWEEEQAKEWTLVTRKKKSSPNGKAKQKHVSFATRLVQASPPVKHKPNLPPAPLKFGSFTFEIDENGNSLDRLSFGRLDEHNNVQNLVGVSTAFARLQKDLQMDQSLENELLDDPRSSEQPKNTQPEKHADSRSDLSAPSGTESNSNIICLNCLGPGHAKAVCTSPVRCKSCYNYGHRSRWCYTRARPKLMWAPKKSQQATPVKQPDGRTDNSNPSTIHLKPSSSAPSSANTAAINTATKDPATTINAATTPLAAQPSPDNMANFPVNPMLFAPAGANIEDGWQRPARGRLALGGEPPRLHEEYGIVTLVPPPAVQHRHEALEDVIQFLEEELNVRIRSSSFSPLGLGLLQFQSPTQRQSMIDLSPIPFGPLHQITVVQHDRGFNLKACNYIRECTIMFLAFPLDYQSMDYIKAAVAPFGRLLFWDSTDNNKSRVLVRVLVLSPDRIPRSLIVSQGTMLGGQGRSWTVPVYILDGGFPDAFPGGEDPVPLDGNPHPLPHHLPAALGNQHPGWIQEQQGGANEDNPFVNNEGQEQFDDAEEEWVEVIPGEHMQENMQQGAQDVEQQNEQQNILNVQNAVPHHPEQEQDVISFGDSRSTAQFFRANGPDIPINLVFARGSTDSSDGSSSSSDATSMNVMQNTQTTMVMGPSLPPEIIMDRVSLGETVNKNIARKLDFDDSSFNNLAIVPYRPVLPSVMLQLWAQNVSEPNLDEGDNSDSHGSEHKSDDSNGQQASSLNESPEESGTDSMEMQLTEMEIDMQITIVENSLTNSANQQQEKAVSSKSKVATRFPPPRSAKTPKKGILMNASNLNPAESSGNAICRRSPRLDKKNDGCYKHVKLTDTPRKKRKNVSKVQDQASLVSKLDNIVDAITENPEKTIPVELMQDMGTSYCQLSPEEITVEKLQKAKVTNGN</sequence>
<proteinExistence type="predicted"/>
<feature type="non-terminal residue" evidence="3">
    <location>
        <position position="1"/>
    </location>
</feature>
<dbReference type="Proteomes" id="UP000324897">
    <property type="component" value="Chromosome 7"/>
</dbReference>
<feature type="compositionally biased region" description="Polar residues" evidence="1">
    <location>
        <begin position="899"/>
        <end position="912"/>
    </location>
</feature>
<accession>A0A5J9U1M3</accession>
<protein>
    <recommendedName>
        <fullName evidence="2">DUF7597 domain-containing protein</fullName>
    </recommendedName>
</protein>
<evidence type="ECO:0000256" key="1">
    <source>
        <dbReference type="SAM" id="MobiDB-lite"/>
    </source>
</evidence>
<dbReference type="Gene3D" id="4.10.60.10">
    <property type="entry name" value="Zinc finger, CCHC-type"/>
    <property type="match status" value="1"/>
</dbReference>
<feature type="region of interest" description="Disordered" evidence="1">
    <location>
        <begin position="238"/>
        <end position="271"/>
    </location>
</feature>
<feature type="domain" description="DUF7597" evidence="2">
    <location>
        <begin position="395"/>
        <end position="517"/>
    </location>
</feature>
<feature type="region of interest" description="Disordered" evidence="1">
    <location>
        <begin position="899"/>
        <end position="927"/>
    </location>
</feature>
<keyword evidence="4" id="KW-1185">Reference proteome</keyword>
<dbReference type="InterPro" id="IPR056018">
    <property type="entry name" value="DUF7597"/>
</dbReference>
<dbReference type="InterPro" id="IPR036875">
    <property type="entry name" value="Znf_CCHC_sf"/>
</dbReference>
<dbReference type="SUPFAM" id="SSF57756">
    <property type="entry name" value="Retrovirus zinc finger-like domains"/>
    <property type="match status" value="1"/>
</dbReference>
<dbReference type="Pfam" id="PF24530">
    <property type="entry name" value="DUF7597"/>
    <property type="match status" value="1"/>
</dbReference>
<feature type="compositionally biased region" description="Basic and acidic residues" evidence="1">
    <location>
        <begin position="843"/>
        <end position="854"/>
    </location>
</feature>
<dbReference type="EMBL" id="RWGY01000029">
    <property type="protein sequence ID" value="TVU17546.1"/>
    <property type="molecule type" value="Genomic_DNA"/>
</dbReference>
<name>A0A5J9U1M3_9POAL</name>
<evidence type="ECO:0000313" key="4">
    <source>
        <dbReference type="Proteomes" id="UP000324897"/>
    </source>
</evidence>
<dbReference type="OrthoDB" id="696760at2759"/>
<organism evidence="3 4">
    <name type="scientific">Eragrostis curvula</name>
    <name type="common">weeping love grass</name>
    <dbReference type="NCBI Taxonomy" id="38414"/>
    <lineage>
        <taxon>Eukaryota</taxon>
        <taxon>Viridiplantae</taxon>
        <taxon>Streptophyta</taxon>
        <taxon>Embryophyta</taxon>
        <taxon>Tracheophyta</taxon>
        <taxon>Spermatophyta</taxon>
        <taxon>Magnoliopsida</taxon>
        <taxon>Liliopsida</taxon>
        <taxon>Poales</taxon>
        <taxon>Poaceae</taxon>
        <taxon>PACMAD clade</taxon>
        <taxon>Chloridoideae</taxon>
        <taxon>Eragrostideae</taxon>
        <taxon>Eragrostidinae</taxon>
        <taxon>Eragrostis</taxon>
    </lineage>
</organism>
<gene>
    <name evidence="3" type="ORF">EJB05_33589</name>
</gene>
<reference evidence="3 4" key="1">
    <citation type="journal article" date="2019" name="Sci. Rep.">
        <title>A high-quality genome of Eragrostis curvula grass provides insights into Poaceae evolution and supports new strategies to enhance forage quality.</title>
        <authorList>
            <person name="Carballo J."/>
            <person name="Santos B.A.C.M."/>
            <person name="Zappacosta D."/>
            <person name="Garbus I."/>
            <person name="Selva J.P."/>
            <person name="Gallo C.A."/>
            <person name="Diaz A."/>
            <person name="Albertini E."/>
            <person name="Caccamo M."/>
            <person name="Echenique V."/>
        </authorList>
    </citation>
    <scope>NUCLEOTIDE SEQUENCE [LARGE SCALE GENOMIC DNA]</scope>
    <source>
        <strain evidence="4">cv. Victoria</strain>
        <tissue evidence="3">Leaf</tissue>
    </source>
</reference>
<evidence type="ECO:0000313" key="3">
    <source>
        <dbReference type="EMBL" id="TVU17546.1"/>
    </source>
</evidence>
<dbReference type="PANTHER" id="PTHR33075">
    <property type="entry name" value="OS02G0499800 PROTEIN"/>
    <property type="match status" value="1"/>
</dbReference>
<feature type="region of interest" description="Disordered" evidence="1">
    <location>
        <begin position="320"/>
        <end position="360"/>
    </location>
</feature>
<feature type="compositionally biased region" description="Polar residues" evidence="1">
    <location>
        <begin position="855"/>
        <end position="865"/>
    </location>
</feature>
<feature type="region of interest" description="Disordered" evidence="1">
    <location>
        <begin position="834"/>
        <end position="874"/>
    </location>
</feature>
<dbReference type="AlphaFoldDB" id="A0A5J9U1M3"/>